<dbReference type="OrthoDB" id="506201at2"/>
<proteinExistence type="predicted"/>
<dbReference type="PANTHER" id="PTHR45947">
    <property type="entry name" value="SULFOQUINOVOSYL TRANSFERASE SQD2"/>
    <property type="match status" value="1"/>
</dbReference>
<evidence type="ECO:0000313" key="7">
    <source>
        <dbReference type="Proteomes" id="UP000318297"/>
    </source>
</evidence>
<name>A0A561EBB4_9MICO</name>
<dbReference type="SUPFAM" id="SSF53756">
    <property type="entry name" value="UDP-Glycosyltransferase/glycogen phosphorylase"/>
    <property type="match status" value="1"/>
</dbReference>
<dbReference type="EMBL" id="VIVQ01000001">
    <property type="protein sequence ID" value="TWE12905.1"/>
    <property type="molecule type" value="Genomic_DNA"/>
</dbReference>
<keyword evidence="3 6" id="KW-0808">Transferase</keyword>
<dbReference type="InterPro" id="IPR028098">
    <property type="entry name" value="Glyco_trans_4-like_N"/>
</dbReference>
<evidence type="ECO:0000256" key="2">
    <source>
        <dbReference type="ARBA" id="ARBA00022676"/>
    </source>
</evidence>
<keyword evidence="7" id="KW-1185">Reference proteome</keyword>
<comment type="caution">
    <text evidence="6">The sequence shown here is derived from an EMBL/GenBank/DDBJ whole genome shotgun (WGS) entry which is preliminary data.</text>
</comment>
<reference evidence="6 7" key="1">
    <citation type="submission" date="2019-06" db="EMBL/GenBank/DDBJ databases">
        <title>Sequencing the genomes of 1000 actinobacteria strains.</title>
        <authorList>
            <person name="Klenk H.-P."/>
        </authorList>
    </citation>
    <scope>NUCLEOTIDE SEQUENCE [LARGE SCALE GENOMIC DNA]</scope>
    <source>
        <strain evidence="6 7">DSM 19560</strain>
    </source>
</reference>
<gene>
    <name evidence="6" type="ORF">BKA23_1727</name>
</gene>
<dbReference type="Gene3D" id="3.40.50.2000">
    <property type="entry name" value="Glycogen Phosphorylase B"/>
    <property type="match status" value="2"/>
</dbReference>
<dbReference type="GO" id="GO:1901137">
    <property type="term" value="P:carbohydrate derivative biosynthetic process"/>
    <property type="evidence" value="ECO:0007669"/>
    <property type="project" value="UniProtKB-ARBA"/>
</dbReference>
<dbReference type="PANTHER" id="PTHR45947:SF3">
    <property type="entry name" value="SULFOQUINOVOSYL TRANSFERASE SQD2"/>
    <property type="match status" value="1"/>
</dbReference>
<sequence>MRIVHAADSFAPDVGGIERQVEALALQQQVDGHDVTVITAVGDECDLPLDVHRGLKIRWLTVAFPWLNHAMVATVLDDRDIDVVHAHFTVISPIAIYITRAATKRGIPVAITVHSVWWKVGLATRLSTKVFFGPSRMRAIYSGVSSVVAGHISRTLSRVGRVSVVPNLVNVDWWAPTQPATHRAGEPDFKLVLVGRLKPRKHINEFIDIMAKVRPKVPAGTRVSVSIVGDGPRREQLQAQIDRLGLGDWITLLGNRNAEQIRDLLHEADLFIAPSRKEAFGIAALEARGAGVPVLGYRFTGLVDFIENDVEGILATDDEDMVDTLAKLLVDPARLERLKASTRATAPSVTPEDAMAATYALYRRAQTELYP</sequence>
<evidence type="ECO:0000256" key="3">
    <source>
        <dbReference type="ARBA" id="ARBA00022679"/>
    </source>
</evidence>
<dbReference type="Pfam" id="PF00534">
    <property type="entry name" value="Glycos_transf_1"/>
    <property type="match status" value="1"/>
</dbReference>
<dbReference type="Pfam" id="PF13439">
    <property type="entry name" value="Glyco_transf_4"/>
    <property type="match status" value="1"/>
</dbReference>
<dbReference type="Proteomes" id="UP000318297">
    <property type="component" value="Unassembled WGS sequence"/>
</dbReference>
<keyword evidence="2" id="KW-0328">Glycosyltransferase</keyword>
<dbReference type="RefSeq" id="WP_145227253.1">
    <property type="nucleotide sequence ID" value="NZ_VIVQ01000001.1"/>
</dbReference>
<feature type="domain" description="Glycosyl transferase family 1" evidence="4">
    <location>
        <begin position="180"/>
        <end position="343"/>
    </location>
</feature>
<organism evidence="6 7">
    <name type="scientific">Rudaeicoccus suwonensis</name>
    <dbReference type="NCBI Taxonomy" id="657409"/>
    <lineage>
        <taxon>Bacteria</taxon>
        <taxon>Bacillati</taxon>
        <taxon>Actinomycetota</taxon>
        <taxon>Actinomycetes</taxon>
        <taxon>Micrococcales</taxon>
        <taxon>Dermacoccaceae</taxon>
        <taxon>Rudaeicoccus</taxon>
    </lineage>
</organism>
<evidence type="ECO:0000256" key="1">
    <source>
        <dbReference type="ARBA" id="ARBA00021292"/>
    </source>
</evidence>
<evidence type="ECO:0000259" key="4">
    <source>
        <dbReference type="Pfam" id="PF00534"/>
    </source>
</evidence>
<dbReference type="InterPro" id="IPR001296">
    <property type="entry name" value="Glyco_trans_1"/>
</dbReference>
<dbReference type="InterPro" id="IPR050194">
    <property type="entry name" value="Glycosyltransferase_grp1"/>
</dbReference>
<evidence type="ECO:0000259" key="5">
    <source>
        <dbReference type="Pfam" id="PF13439"/>
    </source>
</evidence>
<evidence type="ECO:0000313" key="6">
    <source>
        <dbReference type="EMBL" id="TWE12905.1"/>
    </source>
</evidence>
<dbReference type="AlphaFoldDB" id="A0A561EBB4"/>
<feature type="domain" description="Glycosyltransferase subfamily 4-like N-terminal" evidence="5">
    <location>
        <begin position="14"/>
        <end position="172"/>
    </location>
</feature>
<protein>
    <recommendedName>
        <fullName evidence="1">D-inositol 3-phosphate glycosyltransferase</fullName>
    </recommendedName>
</protein>
<accession>A0A561EBB4</accession>
<dbReference type="GO" id="GO:0016757">
    <property type="term" value="F:glycosyltransferase activity"/>
    <property type="evidence" value="ECO:0007669"/>
    <property type="project" value="UniProtKB-KW"/>
</dbReference>
<dbReference type="CDD" id="cd03801">
    <property type="entry name" value="GT4_PimA-like"/>
    <property type="match status" value="1"/>
</dbReference>